<dbReference type="Pfam" id="PF12094">
    <property type="entry name" value="DUF3570"/>
    <property type="match status" value="1"/>
</dbReference>
<evidence type="ECO:0008006" key="4">
    <source>
        <dbReference type="Google" id="ProtNLM"/>
    </source>
</evidence>
<reference evidence="2 3" key="1">
    <citation type="submission" date="2014-08" db="EMBL/GenBank/DDBJ databases">
        <title>Genomic and Phenotypic Diversity of Colwellia psychrerythraea strains from Disparate Marine Basins.</title>
        <authorList>
            <person name="Techtmann S.M."/>
            <person name="Stelling S.C."/>
            <person name="Utturkar S.M."/>
            <person name="Alshibli N."/>
            <person name="Harris A."/>
            <person name="Brown S.D."/>
            <person name="Hazen T.C."/>
        </authorList>
    </citation>
    <scope>NUCLEOTIDE SEQUENCE [LARGE SCALE GENOMIC DNA]</scope>
    <source>
        <strain evidence="2 3">ND2E</strain>
    </source>
</reference>
<feature type="chain" id="PRO_5001957263" description="DUF3570 domain-containing protein" evidence="1">
    <location>
        <begin position="37"/>
        <end position="444"/>
    </location>
</feature>
<keyword evidence="1" id="KW-0732">Signal</keyword>
<sequence length="444" mass="48785" precursor="true">MVNTNTASKKSNKAPNIKAALSIATSALLGTSVLTAGVSQAEEADEWQFDSAFLLYSETDRVSATEAIIAGTKVFDNDEILSLKLTVDALTGASANGAVVQPNAQTFTRPSGSGQYVTPAGETPLDDTFRDTSVQLNGQWTQPLSDNITGSVGGHFSKEYDYLSLGVNGNLAYDFNKKNSTFSMGLSYFQDTFTPEGGIPKPHSSMLVGDSSSPEWDGEFAKTRTGKSDDKSTADILLGFTQVINRRMITAFNYSYSMVDGYLTDPFKVVSVLNRNGLAQDYIYESRPDSRVKQSTFMQAKYHFDDSLLNTVADVSYRYMWDDWGINSHTIDTRFTMPVGAASYIEPHIRYYQQGAADFYQPYIIEEQAPLGFVSADYRIGEMTAVTVGAKYGVSLNDGDELSFRLEYYRQTPTNAGFTELSALKGQDIYPVVEAIIAQVSYSF</sequence>
<dbReference type="EMBL" id="JQED01000024">
    <property type="protein sequence ID" value="KGJ91982.1"/>
    <property type="molecule type" value="Genomic_DNA"/>
</dbReference>
<evidence type="ECO:0000313" key="2">
    <source>
        <dbReference type="EMBL" id="KGJ91982.1"/>
    </source>
</evidence>
<dbReference type="AlphaFoldDB" id="A0A099KPZ6"/>
<feature type="signal peptide" evidence="1">
    <location>
        <begin position="1"/>
        <end position="36"/>
    </location>
</feature>
<evidence type="ECO:0000313" key="3">
    <source>
        <dbReference type="Proteomes" id="UP000029843"/>
    </source>
</evidence>
<dbReference type="PATRIC" id="fig|28229.4.peg.2136"/>
<evidence type="ECO:0000256" key="1">
    <source>
        <dbReference type="SAM" id="SignalP"/>
    </source>
</evidence>
<dbReference type="Proteomes" id="UP000029843">
    <property type="component" value="Unassembled WGS sequence"/>
</dbReference>
<protein>
    <recommendedName>
        <fullName evidence="4">DUF3570 domain-containing protein</fullName>
    </recommendedName>
</protein>
<organism evidence="2 3">
    <name type="scientific">Colwellia psychrerythraea</name>
    <name type="common">Vibrio psychroerythus</name>
    <dbReference type="NCBI Taxonomy" id="28229"/>
    <lineage>
        <taxon>Bacteria</taxon>
        <taxon>Pseudomonadati</taxon>
        <taxon>Pseudomonadota</taxon>
        <taxon>Gammaproteobacteria</taxon>
        <taxon>Alteromonadales</taxon>
        <taxon>Colwelliaceae</taxon>
        <taxon>Colwellia</taxon>
    </lineage>
</organism>
<dbReference type="OrthoDB" id="5450709at2"/>
<name>A0A099KPZ6_COLPS</name>
<proteinExistence type="predicted"/>
<comment type="caution">
    <text evidence="2">The sequence shown here is derived from an EMBL/GenBank/DDBJ whole genome shotgun (WGS) entry which is preliminary data.</text>
</comment>
<dbReference type="InterPro" id="IPR021953">
    <property type="entry name" value="DUF3570"/>
</dbReference>
<dbReference type="RefSeq" id="WP_052056523.1">
    <property type="nucleotide sequence ID" value="NZ_JQED01000024.1"/>
</dbReference>
<accession>A0A099KPZ6</accession>
<gene>
    <name evidence="2" type="ORF">ND2E_3090</name>
</gene>
<dbReference type="SUPFAM" id="SSF56935">
    <property type="entry name" value="Porins"/>
    <property type="match status" value="1"/>
</dbReference>